<keyword evidence="5" id="KW-1185">Reference proteome</keyword>
<proteinExistence type="predicted"/>
<dbReference type="GO" id="GO:0003677">
    <property type="term" value="F:DNA binding"/>
    <property type="evidence" value="ECO:0007669"/>
    <property type="project" value="UniProtKB-UniRule"/>
</dbReference>
<accession>A0A7W8H9X6</accession>
<reference evidence="4 5" key="1">
    <citation type="submission" date="2020-08" db="EMBL/GenBank/DDBJ databases">
        <title>Genomic Encyclopedia of Type Strains, Phase IV (KMG-IV): sequencing the most valuable type-strain genomes for metagenomic binning, comparative biology and taxonomic classification.</title>
        <authorList>
            <person name="Goeker M."/>
        </authorList>
    </citation>
    <scope>NUCLEOTIDE SEQUENCE [LARGE SCALE GENOMIC DNA]</scope>
    <source>
        <strain evidence="4 5">DSM 106146</strain>
    </source>
</reference>
<keyword evidence="1 2" id="KW-0238">DNA-binding</keyword>
<dbReference type="InterPro" id="IPR009057">
    <property type="entry name" value="Homeodomain-like_sf"/>
</dbReference>
<dbReference type="Proteomes" id="UP000543642">
    <property type="component" value="Unassembled WGS sequence"/>
</dbReference>
<evidence type="ECO:0000256" key="1">
    <source>
        <dbReference type="ARBA" id="ARBA00023125"/>
    </source>
</evidence>
<sequence>MSDTKNIAKKTTKASQTRERIVGAYLDLIPQKKWDKISVKDLCAHSGITRGTFYQYFNDIYDLMQHIQDSLMQEMTHMYGSLPQHPHIPMNAQIFDEKFNCSPPEQLLCWFKFCQKNRKAMAVLLDPENGDSYFVKKIKTLLREQINEMMDHDGMPRDSLREHFLKIFIELHFLSVRTWLNTGTDDFLSVDEIINLLNTMRVGANYLHYKRAVQKDFDVQIHPTQDSKKDS</sequence>
<dbReference type="PROSITE" id="PS50977">
    <property type="entry name" value="HTH_TETR_2"/>
    <property type="match status" value="1"/>
</dbReference>
<organism evidence="4 5">
    <name type="scientific">Catenibacillus scindens</name>
    <dbReference type="NCBI Taxonomy" id="673271"/>
    <lineage>
        <taxon>Bacteria</taxon>
        <taxon>Bacillati</taxon>
        <taxon>Bacillota</taxon>
        <taxon>Clostridia</taxon>
        <taxon>Lachnospirales</taxon>
        <taxon>Lachnospiraceae</taxon>
        <taxon>Catenibacillus</taxon>
    </lineage>
</organism>
<dbReference type="InterPro" id="IPR001647">
    <property type="entry name" value="HTH_TetR"/>
</dbReference>
<comment type="caution">
    <text evidence="4">The sequence shown here is derived from an EMBL/GenBank/DDBJ whole genome shotgun (WGS) entry which is preliminary data.</text>
</comment>
<name>A0A7W8H9X6_9FIRM</name>
<dbReference type="PANTHER" id="PTHR43479:SF11">
    <property type="entry name" value="ACREF_ENVCD OPERON REPRESSOR-RELATED"/>
    <property type="match status" value="1"/>
</dbReference>
<protein>
    <submittedName>
        <fullName evidence="4">AcrR family transcriptional regulator</fullName>
    </submittedName>
</protein>
<dbReference type="Gene3D" id="1.10.357.10">
    <property type="entry name" value="Tetracycline Repressor, domain 2"/>
    <property type="match status" value="1"/>
</dbReference>
<evidence type="ECO:0000313" key="5">
    <source>
        <dbReference type="Proteomes" id="UP000543642"/>
    </source>
</evidence>
<dbReference type="SUPFAM" id="SSF46689">
    <property type="entry name" value="Homeodomain-like"/>
    <property type="match status" value="1"/>
</dbReference>
<feature type="domain" description="HTH tetR-type" evidence="3">
    <location>
        <begin position="15"/>
        <end position="75"/>
    </location>
</feature>
<evidence type="ECO:0000259" key="3">
    <source>
        <dbReference type="PROSITE" id="PS50977"/>
    </source>
</evidence>
<dbReference type="InterPro" id="IPR050624">
    <property type="entry name" value="HTH-type_Tx_Regulator"/>
</dbReference>
<gene>
    <name evidence="4" type="ORF">HNP82_001243</name>
</gene>
<evidence type="ECO:0000313" key="4">
    <source>
        <dbReference type="EMBL" id="MBB5264138.1"/>
    </source>
</evidence>
<feature type="DNA-binding region" description="H-T-H motif" evidence="2">
    <location>
        <begin position="38"/>
        <end position="57"/>
    </location>
</feature>
<dbReference type="AlphaFoldDB" id="A0A7W8H9X6"/>
<dbReference type="PANTHER" id="PTHR43479">
    <property type="entry name" value="ACREF/ENVCD OPERON REPRESSOR-RELATED"/>
    <property type="match status" value="1"/>
</dbReference>
<evidence type="ECO:0000256" key="2">
    <source>
        <dbReference type="PROSITE-ProRule" id="PRU00335"/>
    </source>
</evidence>
<dbReference type="RefSeq" id="WP_330599463.1">
    <property type="nucleotide sequence ID" value="NZ_JACHFW010000003.1"/>
</dbReference>
<dbReference type="EMBL" id="JACHFW010000003">
    <property type="protein sequence ID" value="MBB5264138.1"/>
    <property type="molecule type" value="Genomic_DNA"/>
</dbReference>